<evidence type="ECO:0000313" key="2">
    <source>
        <dbReference type="EMBL" id="KAI3434665.1"/>
    </source>
</evidence>
<evidence type="ECO:0000313" key="3">
    <source>
        <dbReference type="Proteomes" id="UP001055712"/>
    </source>
</evidence>
<proteinExistence type="predicted"/>
<dbReference type="EMBL" id="SIDB01000003">
    <property type="protein sequence ID" value="KAI3434665.1"/>
    <property type="molecule type" value="Genomic_DNA"/>
</dbReference>
<sequence>MADHSDADSRELYQPMAIYKHNGETYMIRGLHSVEEVGVVRNVLTVKEWLDEAPNVAASQPDILDQLLGGLSGSHPRDLYRAELDRCSFTDVMVQLQDCARCNEGLSATAGSAGGRLLLAAMQLGFASVAMLILLVDPKAARS</sequence>
<reference evidence="2" key="2">
    <citation type="submission" date="2020-11" db="EMBL/GenBank/DDBJ databases">
        <authorList>
            <person name="Cecchin M."/>
            <person name="Marcolungo L."/>
            <person name="Rossato M."/>
            <person name="Girolomoni L."/>
            <person name="Cosentino E."/>
            <person name="Cuine S."/>
            <person name="Li-Beisson Y."/>
            <person name="Delledonne M."/>
            <person name="Ballottari M."/>
        </authorList>
    </citation>
    <scope>NUCLEOTIDE SEQUENCE</scope>
    <source>
        <strain evidence="2">211/11P</strain>
        <tissue evidence="2">Whole cell</tissue>
    </source>
</reference>
<name>A0A9D4Z006_CHLVU</name>
<feature type="transmembrane region" description="Helical" evidence="1">
    <location>
        <begin position="117"/>
        <end position="136"/>
    </location>
</feature>
<protein>
    <submittedName>
        <fullName evidence="2">Uncharacterized protein</fullName>
    </submittedName>
</protein>
<organism evidence="2 3">
    <name type="scientific">Chlorella vulgaris</name>
    <name type="common">Green alga</name>
    <dbReference type="NCBI Taxonomy" id="3077"/>
    <lineage>
        <taxon>Eukaryota</taxon>
        <taxon>Viridiplantae</taxon>
        <taxon>Chlorophyta</taxon>
        <taxon>core chlorophytes</taxon>
        <taxon>Trebouxiophyceae</taxon>
        <taxon>Chlorellales</taxon>
        <taxon>Chlorellaceae</taxon>
        <taxon>Chlorella clade</taxon>
        <taxon>Chlorella</taxon>
    </lineage>
</organism>
<dbReference type="AlphaFoldDB" id="A0A9D4Z006"/>
<evidence type="ECO:0000256" key="1">
    <source>
        <dbReference type="SAM" id="Phobius"/>
    </source>
</evidence>
<comment type="caution">
    <text evidence="2">The sequence shown here is derived from an EMBL/GenBank/DDBJ whole genome shotgun (WGS) entry which is preliminary data.</text>
</comment>
<keyword evidence="1" id="KW-0472">Membrane</keyword>
<reference evidence="2" key="1">
    <citation type="journal article" date="2019" name="Plant J.">
        <title>Chlorella vulgaris genome assembly and annotation reveals the molecular basis for metabolic acclimation to high light conditions.</title>
        <authorList>
            <person name="Cecchin M."/>
            <person name="Marcolungo L."/>
            <person name="Rossato M."/>
            <person name="Girolomoni L."/>
            <person name="Cosentino E."/>
            <person name="Cuine S."/>
            <person name="Li-Beisson Y."/>
            <person name="Delledonne M."/>
            <person name="Ballottari M."/>
        </authorList>
    </citation>
    <scope>NUCLEOTIDE SEQUENCE</scope>
    <source>
        <strain evidence="2">211/11P</strain>
    </source>
</reference>
<dbReference type="Proteomes" id="UP001055712">
    <property type="component" value="Unassembled WGS sequence"/>
</dbReference>
<accession>A0A9D4Z006</accession>
<keyword evidence="1" id="KW-0812">Transmembrane</keyword>
<keyword evidence="3" id="KW-1185">Reference proteome</keyword>
<gene>
    <name evidence="2" type="ORF">D9Q98_002729</name>
</gene>
<keyword evidence="1" id="KW-1133">Transmembrane helix</keyword>